<sequence>MLMFSELIKQSPANCLLCYESDSRYDCLKWTLYISTQTETNSQYFNQQGWDVQNGQSQKSPECQRLPMPCETGLCGINTPTSVQIKNKNSILLY</sequence>
<evidence type="ECO:0000313" key="1">
    <source>
        <dbReference type="EMBL" id="CAD8142553.1"/>
    </source>
</evidence>
<protein>
    <submittedName>
        <fullName evidence="1">Uncharacterized protein</fullName>
    </submittedName>
</protein>
<keyword evidence="2" id="KW-1185">Reference proteome</keyword>
<dbReference type="AlphaFoldDB" id="A0A8S1SPW5"/>
<organism evidence="1 2">
    <name type="scientific">Paramecium octaurelia</name>
    <dbReference type="NCBI Taxonomy" id="43137"/>
    <lineage>
        <taxon>Eukaryota</taxon>
        <taxon>Sar</taxon>
        <taxon>Alveolata</taxon>
        <taxon>Ciliophora</taxon>
        <taxon>Intramacronucleata</taxon>
        <taxon>Oligohymenophorea</taxon>
        <taxon>Peniculida</taxon>
        <taxon>Parameciidae</taxon>
        <taxon>Paramecium</taxon>
    </lineage>
</organism>
<dbReference type="Proteomes" id="UP000683925">
    <property type="component" value="Unassembled WGS sequence"/>
</dbReference>
<gene>
    <name evidence="1" type="ORF">POCTA_138.1.T0140034</name>
</gene>
<dbReference type="EMBL" id="CAJJDP010000014">
    <property type="protein sequence ID" value="CAD8142553.1"/>
    <property type="molecule type" value="Genomic_DNA"/>
</dbReference>
<comment type="caution">
    <text evidence="1">The sequence shown here is derived from an EMBL/GenBank/DDBJ whole genome shotgun (WGS) entry which is preliminary data.</text>
</comment>
<name>A0A8S1SPW5_PAROT</name>
<evidence type="ECO:0000313" key="2">
    <source>
        <dbReference type="Proteomes" id="UP000683925"/>
    </source>
</evidence>
<proteinExistence type="predicted"/>
<accession>A0A8S1SPW5</accession>
<reference evidence="1" key="1">
    <citation type="submission" date="2021-01" db="EMBL/GenBank/DDBJ databases">
        <authorList>
            <consortium name="Genoscope - CEA"/>
            <person name="William W."/>
        </authorList>
    </citation>
    <scope>NUCLEOTIDE SEQUENCE</scope>
</reference>